<evidence type="ECO:0000256" key="3">
    <source>
        <dbReference type="ARBA" id="ARBA00035646"/>
    </source>
</evidence>
<evidence type="ECO:0000256" key="2">
    <source>
        <dbReference type="ARBA" id="ARBA00035108"/>
    </source>
</evidence>
<name>A0ABT6A379_9ACTN</name>
<dbReference type="PANTHER" id="PTHR35344">
    <property type="entry name" value="GAS VESICLE STRUCTURAL PROTEIN 2-RELATED"/>
    <property type="match status" value="1"/>
</dbReference>
<comment type="caution">
    <text evidence="4">The sequence shown here is derived from an EMBL/GenBank/DDBJ whole genome shotgun (WGS) entry which is preliminary data.</text>
</comment>
<reference evidence="4 5" key="1">
    <citation type="submission" date="2023-03" db="EMBL/GenBank/DDBJ databases">
        <title>Draft genome sequence of Streptomyces sp. K1PA1 isolated from peat swamp forest in Thailand.</title>
        <authorList>
            <person name="Klaysubun C."/>
            <person name="Duangmal K."/>
        </authorList>
    </citation>
    <scope>NUCLEOTIDE SEQUENCE [LARGE SCALE GENOMIC DNA]</scope>
    <source>
        <strain evidence="4 5">K1PA1</strain>
    </source>
</reference>
<keyword evidence="1" id="KW-0304">Gas vesicle</keyword>
<accession>A0ABT6A379</accession>
<comment type="subcellular location">
    <subcellularLocation>
        <location evidence="2">Gas vesicle</location>
    </subcellularLocation>
</comment>
<organism evidence="4 5">
    <name type="scientific">Streptomyces tropicalis</name>
    <dbReference type="NCBI Taxonomy" id="3034234"/>
    <lineage>
        <taxon>Bacteria</taxon>
        <taxon>Bacillati</taxon>
        <taxon>Actinomycetota</taxon>
        <taxon>Actinomycetes</taxon>
        <taxon>Kitasatosporales</taxon>
        <taxon>Streptomycetaceae</taxon>
        <taxon>Streptomyces</taxon>
    </lineage>
</organism>
<dbReference type="InterPro" id="IPR000638">
    <property type="entry name" value="Gas-vesicle_GvpA-like"/>
</dbReference>
<dbReference type="PANTHER" id="PTHR35344:SF4">
    <property type="entry name" value="GAS VESICLE PROTEIN A1"/>
    <property type="match status" value="1"/>
</dbReference>
<protein>
    <submittedName>
        <fullName evidence="4">Gas vesicle protein</fullName>
    </submittedName>
</protein>
<keyword evidence="5" id="KW-1185">Reference proteome</keyword>
<evidence type="ECO:0000313" key="4">
    <source>
        <dbReference type="EMBL" id="MDF3298836.1"/>
    </source>
</evidence>
<proteinExistence type="inferred from homology"/>
<dbReference type="Pfam" id="PF00741">
    <property type="entry name" value="Gas_vesicle"/>
    <property type="match status" value="1"/>
</dbReference>
<evidence type="ECO:0000313" key="5">
    <source>
        <dbReference type="Proteomes" id="UP001221150"/>
    </source>
</evidence>
<sequence>MNGYGPSHGPSYGSEPLADRQVALIDLLDRLLSGGVVLTGDVVLSIADIDLVRISLRALVVSFRSGDESPFAGALTPRDGDADAG</sequence>
<dbReference type="Proteomes" id="UP001221150">
    <property type="component" value="Unassembled WGS sequence"/>
</dbReference>
<dbReference type="EMBL" id="JARJBB010000004">
    <property type="protein sequence ID" value="MDF3298836.1"/>
    <property type="molecule type" value="Genomic_DNA"/>
</dbReference>
<dbReference type="RefSeq" id="WP_276108395.1">
    <property type="nucleotide sequence ID" value="NZ_JARJBB010000004.1"/>
</dbReference>
<dbReference type="InterPro" id="IPR050530">
    <property type="entry name" value="GvpA"/>
</dbReference>
<evidence type="ECO:0000256" key="1">
    <source>
        <dbReference type="ARBA" id="ARBA00022987"/>
    </source>
</evidence>
<gene>
    <name evidence="4" type="ORF">P3H78_09360</name>
</gene>
<comment type="similarity">
    <text evidence="3">Belongs to the gas vesicle GvpA family.</text>
</comment>